<dbReference type="GO" id="GO:0006355">
    <property type="term" value="P:regulation of DNA-templated transcription"/>
    <property type="evidence" value="ECO:0007669"/>
    <property type="project" value="InterPro"/>
</dbReference>
<dbReference type="InterPro" id="IPR039420">
    <property type="entry name" value="WalR-like"/>
</dbReference>
<dbReference type="Gene3D" id="6.10.250.690">
    <property type="match status" value="1"/>
</dbReference>
<dbReference type="EMBL" id="FRAC01000013">
    <property type="protein sequence ID" value="SHK56266.1"/>
    <property type="molecule type" value="Genomic_DNA"/>
</dbReference>
<dbReference type="Gene3D" id="3.40.50.2300">
    <property type="match status" value="1"/>
</dbReference>
<accession>A0A1M6THF8</accession>
<evidence type="ECO:0000259" key="10">
    <source>
        <dbReference type="PROSITE" id="PS50110"/>
    </source>
</evidence>
<evidence type="ECO:0000256" key="9">
    <source>
        <dbReference type="PROSITE-ProRule" id="PRU01091"/>
    </source>
</evidence>
<reference evidence="12 13" key="1">
    <citation type="submission" date="2016-11" db="EMBL/GenBank/DDBJ databases">
        <authorList>
            <person name="Jaros S."/>
            <person name="Januszkiewicz K."/>
            <person name="Wedrychowicz H."/>
        </authorList>
    </citation>
    <scope>NUCLEOTIDE SEQUENCE [LARGE SCALE GENOMIC DNA]</scope>
    <source>
        <strain evidence="12 13">DSM 15929</strain>
    </source>
</reference>
<keyword evidence="13" id="KW-1185">Reference proteome</keyword>
<dbReference type="Pfam" id="PF00072">
    <property type="entry name" value="Response_reg"/>
    <property type="match status" value="1"/>
</dbReference>
<dbReference type="InterPro" id="IPR011006">
    <property type="entry name" value="CheY-like_superfamily"/>
</dbReference>
<evidence type="ECO:0000256" key="1">
    <source>
        <dbReference type="ARBA" id="ARBA00018672"/>
    </source>
</evidence>
<dbReference type="AlphaFoldDB" id="A0A1M6THF8"/>
<dbReference type="PANTHER" id="PTHR48111:SF22">
    <property type="entry name" value="REGULATOR OF RPOS"/>
    <property type="match status" value="1"/>
</dbReference>
<dbReference type="GO" id="GO:0000976">
    <property type="term" value="F:transcription cis-regulatory region binding"/>
    <property type="evidence" value="ECO:0007669"/>
    <property type="project" value="TreeGrafter"/>
</dbReference>
<dbReference type="CDD" id="cd00383">
    <property type="entry name" value="trans_reg_C"/>
    <property type="match status" value="1"/>
</dbReference>
<evidence type="ECO:0000256" key="4">
    <source>
        <dbReference type="ARBA" id="ARBA00023015"/>
    </source>
</evidence>
<dbReference type="InterPro" id="IPR001867">
    <property type="entry name" value="OmpR/PhoB-type_DNA-bd"/>
</dbReference>
<dbReference type="SUPFAM" id="SSF46894">
    <property type="entry name" value="C-terminal effector domain of the bipartite response regulators"/>
    <property type="match status" value="1"/>
</dbReference>
<dbReference type="SMART" id="SM00862">
    <property type="entry name" value="Trans_reg_C"/>
    <property type="match status" value="1"/>
</dbReference>
<keyword evidence="2 8" id="KW-0597">Phosphoprotein</keyword>
<feature type="domain" description="Response regulatory" evidence="10">
    <location>
        <begin position="2"/>
        <end position="116"/>
    </location>
</feature>
<evidence type="ECO:0000313" key="12">
    <source>
        <dbReference type="EMBL" id="SHK56266.1"/>
    </source>
</evidence>
<protein>
    <recommendedName>
        <fullName evidence="1">Stage 0 sporulation protein A homolog</fullName>
    </recommendedName>
</protein>
<dbReference type="InterPro" id="IPR001789">
    <property type="entry name" value="Sig_transdc_resp-reg_receiver"/>
</dbReference>
<keyword evidence="6" id="KW-0804">Transcription</keyword>
<evidence type="ECO:0000256" key="8">
    <source>
        <dbReference type="PROSITE-ProRule" id="PRU00169"/>
    </source>
</evidence>
<dbReference type="Proteomes" id="UP000184386">
    <property type="component" value="Unassembled WGS sequence"/>
</dbReference>
<keyword evidence="4" id="KW-0805">Transcription regulation</keyword>
<dbReference type="FunFam" id="3.40.50.2300:FF:000002">
    <property type="entry name" value="DNA-binding response regulator PhoP"/>
    <property type="match status" value="1"/>
</dbReference>
<evidence type="ECO:0000256" key="7">
    <source>
        <dbReference type="ARBA" id="ARBA00024867"/>
    </source>
</evidence>
<keyword evidence="5 9" id="KW-0238">DNA-binding</keyword>
<feature type="modified residue" description="4-aspartylphosphate" evidence="8">
    <location>
        <position position="51"/>
    </location>
</feature>
<dbReference type="SMART" id="SM00448">
    <property type="entry name" value="REC"/>
    <property type="match status" value="1"/>
</dbReference>
<dbReference type="Gene3D" id="1.10.10.10">
    <property type="entry name" value="Winged helix-like DNA-binding domain superfamily/Winged helix DNA-binding domain"/>
    <property type="match status" value="1"/>
</dbReference>
<evidence type="ECO:0000256" key="6">
    <source>
        <dbReference type="ARBA" id="ARBA00023163"/>
    </source>
</evidence>
<proteinExistence type="predicted"/>
<dbReference type="PANTHER" id="PTHR48111">
    <property type="entry name" value="REGULATOR OF RPOS"/>
    <property type="match status" value="1"/>
</dbReference>
<dbReference type="GO" id="GO:0005829">
    <property type="term" value="C:cytosol"/>
    <property type="evidence" value="ECO:0007669"/>
    <property type="project" value="TreeGrafter"/>
</dbReference>
<comment type="function">
    <text evidence="7">May play the central regulatory role in sporulation. It may be an element of the effector pathway responsible for the activation of sporulation genes in response to nutritional stress. Spo0A may act in concert with spo0H (a sigma factor) to control the expression of some genes that are critical to the sporulation process.</text>
</comment>
<dbReference type="RefSeq" id="WP_073276936.1">
    <property type="nucleotide sequence ID" value="NZ_FRAC01000013.1"/>
</dbReference>
<gene>
    <name evidence="12" type="ORF">SAMN02745136_02801</name>
</gene>
<evidence type="ECO:0000313" key="13">
    <source>
        <dbReference type="Proteomes" id="UP000184386"/>
    </source>
</evidence>
<dbReference type="Pfam" id="PF00486">
    <property type="entry name" value="Trans_reg_C"/>
    <property type="match status" value="1"/>
</dbReference>
<dbReference type="PROSITE" id="PS51755">
    <property type="entry name" value="OMPR_PHOB"/>
    <property type="match status" value="1"/>
</dbReference>
<dbReference type="OrthoDB" id="9790442at2"/>
<evidence type="ECO:0000256" key="5">
    <source>
        <dbReference type="ARBA" id="ARBA00023125"/>
    </source>
</evidence>
<dbReference type="GO" id="GO:0032993">
    <property type="term" value="C:protein-DNA complex"/>
    <property type="evidence" value="ECO:0007669"/>
    <property type="project" value="TreeGrafter"/>
</dbReference>
<organism evidence="12 13">
    <name type="scientific">Anaerocolumna jejuensis DSM 15929</name>
    <dbReference type="NCBI Taxonomy" id="1121322"/>
    <lineage>
        <taxon>Bacteria</taxon>
        <taxon>Bacillati</taxon>
        <taxon>Bacillota</taxon>
        <taxon>Clostridia</taxon>
        <taxon>Lachnospirales</taxon>
        <taxon>Lachnospiraceae</taxon>
        <taxon>Anaerocolumna</taxon>
    </lineage>
</organism>
<dbReference type="InterPro" id="IPR036388">
    <property type="entry name" value="WH-like_DNA-bd_sf"/>
</dbReference>
<dbReference type="PROSITE" id="PS50110">
    <property type="entry name" value="RESPONSE_REGULATORY"/>
    <property type="match status" value="1"/>
</dbReference>
<dbReference type="SUPFAM" id="SSF52172">
    <property type="entry name" value="CheY-like"/>
    <property type="match status" value="1"/>
</dbReference>
<dbReference type="InterPro" id="IPR016032">
    <property type="entry name" value="Sig_transdc_resp-reg_C-effctor"/>
</dbReference>
<dbReference type="STRING" id="1121322.SAMN02745136_02801"/>
<evidence type="ECO:0000256" key="3">
    <source>
        <dbReference type="ARBA" id="ARBA00023012"/>
    </source>
</evidence>
<evidence type="ECO:0000256" key="2">
    <source>
        <dbReference type="ARBA" id="ARBA00022553"/>
    </source>
</evidence>
<name>A0A1M6THF8_9FIRM</name>
<evidence type="ECO:0000259" key="11">
    <source>
        <dbReference type="PROSITE" id="PS51755"/>
    </source>
</evidence>
<feature type="domain" description="OmpR/PhoB-type" evidence="11">
    <location>
        <begin position="125"/>
        <end position="223"/>
    </location>
</feature>
<dbReference type="GO" id="GO:0000156">
    <property type="term" value="F:phosphorelay response regulator activity"/>
    <property type="evidence" value="ECO:0007669"/>
    <property type="project" value="TreeGrafter"/>
</dbReference>
<keyword evidence="3" id="KW-0902">Two-component regulatory system</keyword>
<sequence>MRVLLIEDDAALCEAVALHLKKEGYQTDICDNGEDAVYFIEKHTQDVIVLDRMLPGKDGLSILNDVRSRGITTPVIMVTAMNGINDRIDGLDGGADDYLVKPFAMDELLARIRALLRRPRNMKNTSLLTYRDITLDTSIYTLSKGDKEISLSKREGAFLEFLLLNKENIVTREQILNRVWGLNTFVEDGNIDNYISFLRRRLRALDTAVCIRTIHGIGYRLEYPCHA</sequence>
<feature type="DNA-binding region" description="OmpR/PhoB-type" evidence="9">
    <location>
        <begin position="125"/>
        <end position="223"/>
    </location>
</feature>